<evidence type="ECO:0000256" key="1">
    <source>
        <dbReference type="ARBA" id="ARBA00003236"/>
    </source>
</evidence>
<evidence type="ECO:0000313" key="6">
    <source>
        <dbReference type="EMBL" id="GLQ61170.1"/>
    </source>
</evidence>
<gene>
    <name evidence="6" type="ORF">GCM10007867_00150</name>
</gene>
<evidence type="ECO:0000256" key="2">
    <source>
        <dbReference type="ARBA" id="ARBA00010973"/>
    </source>
</evidence>
<evidence type="ECO:0000259" key="5">
    <source>
        <dbReference type="PROSITE" id="PS51677"/>
    </source>
</evidence>
<dbReference type="GO" id="GO:0016810">
    <property type="term" value="F:hydrolase activity, acting on carbon-nitrogen (but not peptide) bonds"/>
    <property type="evidence" value="ECO:0007669"/>
    <property type="project" value="InterPro"/>
</dbReference>
<dbReference type="EMBL" id="BSNU01000001">
    <property type="protein sequence ID" value="GLQ61170.1"/>
    <property type="molecule type" value="Genomic_DNA"/>
</dbReference>
<comment type="function">
    <text evidence="1">Is involved in generating a small heat-stable compound (Nod), an acylated oligomer of N-acetylglucosamine, that stimulates mitosis in various plant protoplasts.</text>
</comment>
<name>A0AAV5NAS1_9PROT</name>
<dbReference type="AlphaFoldDB" id="A0AAV5NAS1"/>
<keyword evidence="7" id="KW-1185">Reference proteome</keyword>
<dbReference type="Gene3D" id="3.20.20.370">
    <property type="entry name" value="Glycoside hydrolase/deacetylase"/>
    <property type="match status" value="1"/>
</dbReference>
<evidence type="ECO:0000256" key="3">
    <source>
        <dbReference type="ARBA" id="ARBA00020071"/>
    </source>
</evidence>
<dbReference type="SUPFAM" id="SSF88713">
    <property type="entry name" value="Glycoside hydrolase/deacetylase"/>
    <property type="match status" value="1"/>
</dbReference>
<dbReference type="Proteomes" id="UP001156614">
    <property type="component" value="Unassembled WGS sequence"/>
</dbReference>
<comment type="similarity">
    <text evidence="2">Belongs to the polysaccharide deacetylase family.</text>
</comment>
<organism evidence="6 7">
    <name type="scientific">Gluconobacter cerinus</name>
    <dbReference type="NCBI Taxonomy" id="38307"/>
    <lineage>
        <taxon>Bacteria</taxon>
        <taxon>Pseudomonadati</taxon>
        <taxon>Pseudomonadota</taxon>
        <taxon>Alphaproteobacteria</taxon>
        <taxon>Acetobacterales</taxon>
        <taxon>Acetobacteraceae</taxon>
        <taxon>Gluconobacter</taxon>
    </lineage>
</organism>
<dbReference type="PANTHER" id="PTHR10587">
    <property type="entry name" value="GLYCOSYL TRANSFERASE-RELATED"/>
    <property type="match status" value="1"/>
</dbReference>
<dbReference type="Pfam" id="PF01522">
    <property type="entry name" value="Polysacc_deac_1"/>
    <property type="match status" value="1"/>
</dbReference>
<proteinExistence type="inferred from homology"/>
<dbReference type="InterPro" id="IPR002509">
    <property type="entry name" value="NODB_dom"/>
</dbReference>
<dbReference type="InterPro" id="IPR050248">
    <property type="entry name" value="Polysacc_deacetylase_ArnD"/>
</dbReference>
<protein>
    <recommendedName>
        <fullName evidence="3">Chitooligosaccharide deacetylase</fullName>
    </recommendedName>
    <alternativeName>
        <fullName evidence="4">Nodulation protein B</fullName>
    </alternativeName>
</protein>
<dbReference type="InterPro" id="IPR011330">
    <property type="entry name" value="Glyco_hydro/deAcase_b/a-brl"/>
</dbReference>
<comment type="caution">
    <text evidence="6">The sequence shown here is derived from an EMBL/GenBank/DDBJ whole genome shotgun (WGS) entry which is preliminary data.</text>
</comment>
<sequence length="294" mass="33744">MAITFDDLPFVSGGHDRPSINQRDALDTEKHILLTLRTEHIPATGFVNEDKVEALGQTGIDLLTEWNQNELELGNHGYHHFDSNNLSVSDIEQEIVRGETHIRPLAESVGRDLKFFRFPYNHTGDTEEQRIALADVLKKHGYSLAATTIDTEDYLFAQAYDCAYSHHYDEDMTKIRSAFLDYVRIEVPYYQHLNETVMGRDTPAVMLLHASRLNAVVLKEVLKIFRQNNYRFVTLSQAQSDPVYNLEPAVTTKYGPAWGYRWARERQIKVNGALEQEAPDWIKSYCIAHKANDD</sequence>
<dbReference type="GO" id="GO:0005975">
    <property type="term" value="P:carbohydrate metabolic process"/>
    <property type="evidence" value="ECO:0007669"/>
    <property type="project" value="InterPro"/>
</dbReference>
<reference evidence="7" key="1">
    <citation type="journal article" date="2019" name="Int. J. Syst. Evol. Microbiol.">
        <title>The Global Catalogue of Microorganisms (GCM) 10K type strain sequencing project: providing services to taxonomists for standard genome sequencing and annotation.</title>
        <authorList>
            <consortium name="The Broad Institute Genomics Platform"/>
            <consortium name="The Broad Institute Genome Sequencing Center for Infectious Disease"/>
            <person name="Wu L."/>
            <person name="Ma J."/>
        </authorList>
    </citation>
    <scope>NUCLEOTIDE SEQUENCE [LARGE SCALE GENOMIC DNA]</scope>
    <source>
        <strain evidence="7">NBRC 3267</strain>
    </source>
</reference>
<evidence type="ECO:0000313" key="7">
    <source>
        <dbReference type="Proteomes" id="UP001156614"/>
    </source>
</evidence>
<accession>A0AAV5NAS1</accession>
<feature type="domain" description="NodB homology" evidence="5">
    <location>
        <begin position="1"/>
        <end position="233"/>
    </location>
</feature>
<evidence type="ECO:0000256" key="4">
    <source>
        <dbReference type="ARBA" id="ARBA00032976"/>
    </source>
</evidence>
<dbReference type="PROSITE" id="PS51677">
    <property type="entry name" value="NODB"/>
    <property type="match status" value="1"/>
</dbReference>